<protein>
    <submittedName>
        <fullName evidence="3">Putative deoxycytidine triphosphate deaminase</fullName>
    </submittedName>
</protein>
<keyword evidence="2" id="KW-0546">Nucleotide metabolism</keyword>
<evidence type="ECO:0000313" key="4">
    <source>
        <dbReference type="Proteomes" id="UP000034078"/>
    </source>
</evidence>
<dbReference type="Pfam" id="PF22769">
    <property type="entry name" value="DCD"/>
    <property type="match status" value="1"/>
</dbReference>
<name>A0A837IG67_9BACT</name>
<proteinExistence type="predicted"/>
<dbReference type="GO" id="GO:0006229">
    <property type="term" value="P:dUTP biosynthetic process"/>
    <property type="evidence" value="ECO:0007669"/>
    <property type="project" value="InterPro"/>
</dbReference>
<dbReference type="EMBL" id="LCKO01000001">
    <property type="protein sequence ID" value="KKU01327.1"/>
    <property type="molecule type" value="Genomic_DNA"/>
</dbReference>
<dbReference type="PANTHER" id="PTHR42680:SF3">
    <property type="entry name" value="DCTP DEAMINASE"/>
    <property type="match status" value="1"/>
</dbReference>
<dbReference type="InterPro" id="IPR033704">
    <property type="entry name" value="dUTPase_trimeric"/>
</dbReference>
<dbReference type="GO" id="GO:0008829">
    <property type="term" value="F:dCTP deaminase activity"/>
    <property type="evidence" value="ECO:0007669"/>
    <property type="project" value="InterPro"/>
</dbReference>
<sequence>MSILADNQVKEMISAKMLNIDPFFSDFLGPNLYYCHLGNKFLVPKNEVRTFDPLTMESKDIFESVETNLPITIKTQGFLLAETFEYFGVDDKHVVKLMNSSSLARCGISHAAIGMINAGCGMEKPVKLTLELVNNAPFDVILTPTSIDENKKIIWGTEVLKIAVETMSFKPDSSYDKWRFAAYNKDQKPSGSKMKNRFESGKEFIVPTNSLYNK</sequence>
<reference evidence="3 4" key="1">
    <citation type="journal article" date="2015" name="Nature">
        <title>rRNA introns, odd ribosomes, and small enigmatic genomes across a large radiation of phyla.</title>
        <authorList>
            <person name="Brown C.T."/>
            <person name="Hug L.A."/>
            <person name="Thomas B.C."/>
            <person name="Sharon I."/>
            <person name="Castelle C.J."/>
            <person name="Singh A."/>
            <person name="Wilkins M.J."/>
            <person name="Williams K.H."/>
            <person name="Banfield J.F."/>
        </authorList>
    </citation>
    <scope>NUCLEOTIDE SEQUENCE [LARGE SCALE GENOMIC DNA]</scope>
</reference>
<keyword evidence="1" id="KW-0378">Hydrolase</keyword>
<dbReference type="AlphaFoldDB" id="A0A837IG67"/>
<dbReference type="InterPro" id="IPR011962">
    <property type="entry name" value="dCTP_deaminase"/>
</dbReference>
<gene>
    <name evidence="3" type="ORF">UX01_C0001G0171</name>
</gene>
<evidence type="ECO:0000256" key="2">
    <source>
        <dbReference type="ARBA" id="ARBA00023080"/>
    </source>
</evidence>
<dbReference type="Gene3D" id="2.70.40.10">
    <property type="match status" value="1"/>
</dbReference>
<dbReference type="SUPFAM" id="SSF51283">
    <property type="entry name" value="dUTPase-like"/>
    <property type="match status" value="1"/>
</dbReference>
<dbReference type="CDD" id="cd07557">
    <property type="entry name" value="trimeric_dUTPase"/>
    <property type="match status" value="1"/>
</dbReference>
<dbReference type="Proteomes" id="UP000034078">
    <property type="component" value="Unassembled WGS sequence"/>
</dbReference>
<comment type="caution">
    <text evidence="3">The sequence shown here is derived from an EMBL/GenBank/DDBJ whole genome shotgun (WGS) entry which is preliminary data.</text>
</comment>
<dbReference type="InterPro" id="IPR036157">
    <property type="entry name" value="dUTPase-like_sf"/>
</dbReference>
<organism evidence="3 4">
    <name type="scientific">Candidatus Collierbacteria bacterium GW2011_GWB2_45_17</name>
    <dbReference type="NCBI Taxonomy" id="1618388"/>
    <lineage>
        <taxon>Bacteria</taxon>
        <taxon>Candidatus Collieribacteriota</taxon>
    </lineage>
</organism>
<evidence type="ECO:0000256" key="1">
    <source>
        <dbReference type="ARBA" id="ARBA00022801"/>
    </source>
</evidence>
<dbReference type="PANTHER" id="PTHR42680">
    <property type="entry name" value="DCTP DEAMINASE"/>
    <property type="match status" value="1"/>
</dbReference>
<evidence type="ECO:0000313" key="3">
    <source>
        <dbReference type="EMBL" id="KKU01327.1"/>
    </source>
</evidence>
<accession>A0A837IG67</accession>